<evidence type="ECO:0000313" key="3">
    <source>
        <dbReference type="Proteomes" id="UP000565745"/>
    </source>
</evidence>
<feature type="coiled-coil region" evidence="1">
    <location>
        <begin position="82"/>
        <end position="155"/>
    </location>
</feature>
<proteinExistence type="predicted"/>
<dbReference type="AlphaFoldDB" id="A0A7W6Q3C4"/>
<keyword evidence="3" id="KW-1185">Reference proteome</keyword>
<accession>A0A7W6Q3C4</accession>
<dbReference type="Proteomes" id="UP000565745">
    <property type="component" value="Unassembled WGS sequence"/>
</dbReference>
<protein>
    <submittedName>
        <fullName evidence="2">Uncharacterized protein</fullName>
    </submittedName>
</protein>
<dbReference type="EMBL" id="JACIFU010000002">
    <property type="protein sequence ID" value="MBB4174035.1"/>
    <property type="molecule type" value="Genomic_DNA"/>
</dbReference>
<evidence type="ECO:0000313" key="2">
    <source>
        <dbReference type="EMBL" id="MBB4174035.1"/>
    </source>
</evidence>
<comment type="caution">
    <text evidence="2">The sequence shown here is derived from an EMBL/GenBank/DDBJ whole genome shotgun (WGS) entry which is preliminary data.</text>
</comment>
<reference evidence="2 3" key="1">
    <citation type="submission" date="2020-08" db="EMBL/GenBank/DDBJ databases">
        <title>Genomic Encyclopedia of Type Strains, Phase IV (KMG-IV): sequencing the most valuable type-strain genomes for metagenomic binning, comparative biology and taxonomic classification.</title>
        <authorList>
            <person name="Goeker M."/>
        </authorList>
    </citation>
    <scope>NUCLEOTIDE SEQUENCE [LARGE SCALE GENOMIC DNA]</scope>
    <source>
        <strain evidence="2 3">DSM 101015</strain>
    </source>
</reference>
<organism evidence="2 3">
    <name type="scientific">Sulfitobacter noctilucicola</name>
    <dbReference type="NCBI Taxonomy" id="1342301"/>
    <lineage>
        <taxon>Bacteria</taxon>
        <taxon>Pseudomonadati</taxon>
        <taxon>Pseudomonadota</taxon>
        <taxon>Alphaproteobacteria</taxon>
        <taxon>Rhodobacterales</taxon>
        <taxon>Roseobacteraceae</taxon>
        <taxon>Sulfitobacter</taxon>
    </lineage>
</organism>
<gene>
    <name evidence="2" type="ORF">GGR93_001808</name>
</gene>
<dbReference type="RefSeq" id="WP_152540597.1">
    <property type="nucleotide sequence ID" value="NZ_JACIFU010000002.1"/>
</dbReference>
<name>A0A7W6Q3C4_9RHOB</name>
<sequence>MPSRTPKEVMEDRKIGVILDDLLQSCIDSLSAADKISKGKTYKALDAASKSAFIKCQNELLKTSENSEKERDNCLNEKSKDLNKMKAALTKQLTALDNLEEINGRMHVLEDADVEKNLAEFLTATKTLKNLEADLKKLETSFDSVLKKLKKAEVAAKDSSLKAIFGGGIGAIALCLTPFGPGIALSAATVVFVSNTAVGQVLNGNEPSTVKQGTSLASAAGPLAKLFKSTPKSFGPVLYVATTTVNIGEAFSNVNEAVQLKKEIKSLLASIKSLTPKFEKAFATFATWGDATQKTISTALAGVRSFKPKKGAFHKLPSMLK</sequence>
<keyword evidence="1" id="KW-0175">Coiled coil</keyword>
<evidence type="ECO:0000256" key="1">
    <source>
        <dbReference type="SAM" id="Coils"/>
    </source>
</evidence>